<keyword evidence="2" id="KW-1185">Reference proteome</keyword>
<reference evidence="1" key="1">
    <citation type="submission" date="2020-10" db="EMBL/GenBank/DDBJ databases">
        <title>Ca. Dormibacterota MAGs.</title>
        <authorList>
            <person name="Montgomery K."/>
        </authorList>
    </citation>
    <scope>NUCLEOTIDE SEQUENCE [LARGE SCALE GENOMIC DNA]</scope>
    <source>
        <strain evidence="1">SC8812_S17_10</strain>
    </source>
</reference>
<organism evidence="1 2">
    <name type="scientific">Candidatus Nephthysia bennettiae</name>
    <dbReference type="NCBI Taxonomy" id="3127016"/>
    <lineage>
        <taxon>Bacteria</taxon>
        <taxon>Bacillati</taxon>
        <taxon>Candidatus Dormiibacterota</taxon>
        <taxon>Candidatus Dormibacteria</taxon>
        <taxon>Candidatus Dormibacterales</taxon>
        <taxon>Candidatus Dormibacteraceae</taxon>
        <taxon>Candidatus Nephthysia</taxon>
    </lineage>
</organism>
<sequence length="51" mass="5287">MATTDLKDLPASCPGCGKPLAEWTENDGRGVSGGGLTYCSEDCARRDPARG</sequence>
<evidence type="ECO:0000313" key="2">
    <source>
        <dbReference type="Proteomes" id="UP000612893"/>
    </source>
</evidence>
<dbReference type="Proteomes" id="UP000612893">
    <property type="component" value="Unassembled WGS sequence"/>
</dbReference>
<accession>A0A934JY23</accession>
<gene>
    <name evidence="1" type="ORF">JF922_02930</name>
</gene>
<evidence type="ECO:0000313" key="1">
    <source>
        <dbReference type="EMBL" id="MBJ7597027.1"/>
    </source>
</evidence>
<name>A0A934JY23_9BACT</name>
<proteinExistence type="predicted"/>
<dbReference type="RefSeq" id="WP_338198933.1">
    <property type="nucleotide sequence ID" value="NZ_JAEKNR010000032.1"/>
</dbReference>
<comment type="caution">
    <text evidence="1">The sequence shown here is derived from an EMBL/GenBank/DDBJ whole genome shotgun (WGS) entry which is preliminary data.</text>
</comment>
<dbReference type="EMBL" id="JAEKNR010000032">
    <property type="protein sequence ID" value="MBJ7597027.1"/>
    <property type="molecule type" value="Genomic_DNA"/>
</dbReference>
<protein>
    <submittedName>
        <fullName evidence="1">Uncharacterized protein</fullName>
    </submittedName>
</protein>
<dbReference type="AlphaFoldDB" id="A0A934JY23"/>